<dbReference type="Pfam" id="PF04851">
    <property type="entry name" value="ResIII"/>
    <property type="match status" value="1"/>
</dbReference>
<evidence type="ECO:0000256" key="3">
    <source>
        <dbReference type="ARBA" id="ARBA00022806"/>
    </source>
</evidence>
<protein>
    <recommendedName>
        <fullName evidence="5">Helicase ATP-binding domain-containing protein</fullName>
    </recommendedName>
</protein>
<feature type="domain" description="Helicase ATP-binding" evidence="5">
    <location>
        <begin position="55"/>
        <end position="192"/>
    </location>
</feature>
<dbReference type="GeneID" id="40069634"/>
<evidence type="ECO:0000256" key="2">
    <source>
        <dbReference type="ARBA" id="ARBA00022801"/>
    </source>
</evidence>
<dbReference type="InterPro" id="IPR014001">
    <property type="entry name" value="Helicase_ATP-bd"/>
</dbReference>
<organism evidence="6 7">
    <name type="scientific">Flavobacterium phage FpV4</name>
    <dbReference type="NCBI Taxonomy" id="1740108"/>
    <lineage>
        <taxon>Viruses</taxon>
        <taxon>Duplodnaviria</taxon>
        <taxon>Heunggongvirae</taxon>
        <taxon>Uroviricota</taxon>
        <taxon>Caudoviricetes</taxon>
        <taxon>Fipvunavirus</taxon>
        <taxon>Fipvunavirus Fpv4</taxon>
    </lineage>
</organism>
<dbReference type="InterPro" id="IPR050615">
    <property type="entry name" value="ATP-dep_DNA_Helicase"/>
</dbReference>
<dbReference type="InterPro" id="IPR006935">
    <property type="entry name" value="Helicase/UvrB_N"/>
</dbReference>
<dbReference type="InterPro" id="IPR001650">
    <property type="entry name" value="Helicase_C-like"/>
</dbReference>
<dbReference type="RefSeq" id="YP_009594117.1">
    <property type="nucleotide sequence ID" value="NC_041872.1"/>
</dbReference>
<dbReference type="GO" id="GO:0016787">
    <property type="term" value="F:hydrolase activity"/>
    <property type="evidence" value="ECO:0007669"/>
    <property type="project" value="UniProtKB-KW"/>
</dbReference>
<proteinExistence type="predicted"/>
<reference evidence="6 7" key="1">
    <citation type="journal article" date="2016" name="PLoS ONE">
        <title>Comparative Genome Analysis Provides Insights into the Pathogenicity of Flavobacterium psychrophilum.</title>
        <authorList>
            <person name="Castillo D."/>
            <person name="Christiansen R.H."/>
            <person name="Dalsgaard I."/>
            <person name="Madsen L."/>
            <person name="Espejo R."/>
            <person name="Middelboe M."/>
        </authorList>
    </citation>
    <scope>NUCLEOTIDE SEQUENCE [LARGE SCALE GENOMIC DNA]</scope>
</reference>
<evidence type="ECO:0000313" key="6">
    <source>
        <dbReference type="EMBL" id="ALN97174.1"/>
    </source>
</evidence>
<dbReference type="Proteomes" id="UP000221857">
    <property type="component" value="Segment"/>
</dbReference>
<name>A0A141HR63_9CAUD</name>
<dbReference type="SUPFAM" id="SSF52540">
    <property type="entry name" value="P-loop containing nucleoside triphosphate hydrolases"/>
    <property type="match status" value="1"/>
</dbReference>
<dbReference type="PROSITE" id="PS51192">
    <property type="entry name" value="HELICASE_ATP_BIND_1"/>
    <property type="match status" value="1"/>
</dbReference>
<sequence length="413" mass="47093">MKEVLKKLNLLLKKHKSILECVDDVLSLREALTTEEEVTTFVNKVRAIVQREAMWAVIDAGGRGLVAMATGSGKSKVAIDLLKYYNPQGSNYDNVLVVPTEKLRDENWKEEFDKWKGLSLYDKTEKLCYASASKIEDFDFNTGVLDECHNMTELASELFSNNHIENVIALTATVPNDEEKLAIFQRLGIHVVYSLTLDDAVKLGFVAPYKITVVHTKLDNVSKNVQSGTKEKPFFQTELAKYNYLSTLCLTRPGQTSTFNRMRFIYNLESKFIAAQYILNNHIDKEDRTLIFCGSIEKAEKICKETFHSKSGDTFYNAFKKDEIKKLSCVKAINEGHNFIGLDGGLILQLNSKEKDLIQRIGRLIRFRPGHEAHIWIIVCDETQDEVWSNVALANFDQSKIEHISYESLKQKK</sequence>
<dbReference type="EMBL" id="KT876724">
    <property type="protein sequence ID" value="ALN97174.1"/>
    <property type="molecule type" value="Genomic_DNA"/>
</dbReference>
<keyword evidence="3" id="KW-0347">Helicase</keyword>
<dbReference type="GO" id="GO:0005524">
    <property type="term" value="F:ATP binding"/>
    <property type="evidence" value="ECO:0007669"/>
    <property type="project" value="UniProtKB-KW"/>
</dbReference>
<dbReference type="Pfam" id="PF00271">
    <property type="entry name" value="Helicase_C"/>
    <property type="match status" value="1"/>
</dbReference>
<evidence type="ECO:0000259" key="5">
    <source>
        <dbReference type="PROSITE" id="PS51192"/>
    </source>
</evidence>
<keyword evidence="1" id="KW-0547">Nucleotide-binding</keyword>
<evidence type="ECO:0000256" key="4">
    <source>
        <dbReference type="ARBA" id="ARBA00022840"/>
    </source>
</evidence>
<dbReference type="SMART" id="SM00487">
    <property type="entry name" value="DEXDc"/>
    <property type="match status" value="1"/>
</dbReference>
<evidence type="ECO:0000256" key="1">
    <source>
        <dbReference type="ARBA" id="ARBA00022741"/>
    </source>
</evidence>
<dbReference type="PANTHER" id="PTHR11274:SF0">
    <property type="entry name" value="GENERAL TRANSCRIPTION AND DNA REPAIR FACTOR IIH HELICASE SUBUNIT XPB"/>
    <property type="match status" value="1"/>
</dbReference>
<dbReference type="CDD" id="cd18785">
    <property type="entry name" value="SF2_C"/>
    <property type="match status" value="1"/>
</dbReference>
<evidence type="ECO:0000313" key="7">
    <source>
        <dbReference type="Proteomes" id="UP000221857"/>
    </source>
</evidence>
<keyword evidence="7" id="KW-1185">Reference proteome</keyword>
<accession>A0A141HR63</accession>
<dbReference type="Gene3D" id="3.40.50.300">
    <property type="entry name" value="P-loop containing nucleotide triphosphate hydrolases"/>
    <property type="match status" value="2"/>
</dbReference>
<dbReference type="InterPro" id="IPR027417">
    <property type="entry name" value="P-loop_NTPase"/>
</dbReference>
<keyword evidence="4" id="KW-0067">ATP-binding</keyword>
<dbReference type="PANTHER" id="PTHR11274">
    <property type="entry name" value="RAD25/XP-B DNA REPAIR HELICASE"/>
    <property type="match status" value="1"/>
</dbReference>
<dbReference type="KEGG" id="vg:40069634"/>
<dbReference type="GO" id="GO:0003677">
    <property type="term" value="F:DNA binding"/>
    <property type="evidence" value="ECO:0007669"/>
    <property type="project" value="InterPro"/>
</dbReference>
<dbReference type="GO" id="GO:0004386">
    <property type="term" value="F:helicase activity"/>
    <property type="evidence" value="ECO:0007669"/>
    <property type="project" value="UniProtKB-KW"/>
</dbReference>
<keyword evidence="2" id="KW-0378">Hydrolase</keyword>